<feature type="transmembrane region" description="Helical" evidence="7">
    <location>
        <begin position="285"/>
        <end position="310"/>
    </location>
</feature>
<evidence type="ECO:0000256" key="1">
    <source>
        <dbReference type="ARBA" id="ARBA00004651"/>
    </source>
</evidence>
<protein>
    <submittedName>
        <fullName evidence="8">YihY/virulence factor BrkB family protein</fullName>
    </submittedName>
</protein>
<dbReference type="AlphaFoldDB" id="A0A2I1KT78"/>
<keyword evidence="2" id="KW-1003">Cell membrane</keyword>
<evidence type="ECO:0000256" key="2">
    <source>
        <dbReference type="ARBA" id="ARBA00022475"/>
    </source>
</evidence>
<dbReference type="PANTHER" id="PTHR30213:SF1">
    <property type="entry name" value="INNER MEMBRANE PROTEIN YHJD"/>
    <property type="match status" value="1"/>
</dbReference>
<evidence type="ECO:0000313" key="9">
    <source>
        <dbReference type="Proteomes" id="UP000234778"/>
    </source>
</evidence>
<comment type="caution">
    <text evidence="8">The sequence shown here is derived from an EMBL/GenBank/DDBJ whole genome shotgun (WGS) entry which is preliminary data.</text>
</comment>
<feature type="transmembrane region" description="Helical" evidence="7">
    <location>
        <begin position="65"/>
        <end position="93"/>
    </location>
</feature>
<accession>A0A2I1KT78</accession>
<dbReference type="Pfam" id="PF03631">
    <property type="entry name" value="Virul_fac_BrkB"/>
    <property type="match status" value="1"/>
</dbReference>
<feature type="compositionally biased region" description="Basic and acidic residues" evidence="6">
    <location>
        <begin position="1"/>
        <end position="11"/>
    </location>
</feature>
<comment type="subcellular location">
    <subcellularLocation>
        <location evidence="1">Cell membrane</location>
        <topology evidence="1">Multi-pass membrane protein</topology>
    </subcellularLocation>
</comment>
<gene>
    <name evidence="8" type="ORF">CYJ26_05390</name>
</gene>
<feature type="compositionally biased region" description="Basic and acidic residues" evidence="6">
    <location>
        <begin position="21"/>
        <end position="30"/>
    </location>
</feature>
<feature type="region of interest" description="Disordered" evidence="6">
    <location>
        <begin position="1"/>
        <end position="32"/>
    </location>
</feature>
<reference evidence="8 9" key="1">
    <citation type="submission" date="2017-12" db="EMBL/GenBank/DDBJ databases">
        <title>Phylogenetic diversity of female urinary microbiome.</title>
        <authorList>
            <person name="Thomas-White K."/>
            <person name="Wolfe A.J."/>
        </authorList>
    </citation>
    <scope>NUCLEOTIDE SEQUENCE [LARGE SCALE GENOMIC DNA]</scope>
    <source>
        <strain evidence="8 9">UMB0319</strain>
    </source>
</reference>
<organism evidence="8 9">
    <name type="scientific">Actinomyces urogenitalis</name>
    <dbReference type="NCBI Taxonomy" id="103621"/>
    <lineage>
        <taxon>Bacteria</taxon>
        <taxon>Bacillati</taxon>
        <taxon>Actinomycetota</taxon>
        <taxon>Actinomycetes</taxon>
        <taxon>Actinomycetales</taxon>
        <taxon>Actinomycetaceae</taxon>
        <taxon>Actinomyces</taxon>
    </lineage>
</organism>
<evidence type="ECO:0000256" key="4">
    <source>
        <dbReference type="ARBA" id="ARBA00022989"/>
    </source>
</evidence>
<name>A0A2I1KT78_9ACTO</name>
<feature type="transmembrane region" description="Helical" evidence="7">
    <location>
        <begin position="255"/>
        <end position="273"/>
    </location>
</feature>
<evidence type="ECO:0000256" key="5">
    <source>
        <dbReference type="ARBA" id="ARBA00023136"/>
    </source>
</evidence>
<feature type="transmembrane region" description="Helical" evidence="7">
    <location>
        <begin position="223"/>
        <end position="243"/>
    </location>
</feature>
<evidence type="ECO:0000256" key="7">
    <source>
        <dbReference type="SAM" id="Phobius"/>
    </source>
</evidence>
<proteinExistence type="predicted"/>
<feature type="transmembrane region" description="Helical" evidence="7">
    <location>
        <begin position="180"/>
        <end position="203"/>
    </location>
</feature>
<dbReference type="Proteomes" id="UP000234778">
    <property type="component" value="Unassembled WGS sequence"/>
</dbReference>
<dbReference type="InterPro" id="IPR017039">
    <property type="entry name" value="Virul_fac_BrkB"/>
</dbReference>
<evidence type="ECO:0000256" key="6">
    <source>
        <dbReference type="SAM" id="MobiDB-lite"/>
    </source>
</evidence>
<keyword evidence="3 7" id="KW-0812">Transmembrane</keyword>
<dbReference type="GO" id="GO:0005886">
    <property type="term" value="C:plasma membrane"/>
    <property type="evidence" value="ECO:0007669"/>
    <property type="project" value="UniProtKB-SubCell"/>
</dbReference>
<evidence type="ECO:0000256" key="3">
    <source>
        <dbReference type="ARBA" id="ARBA00022692"/>
    </source>
</evidence>
<sequence>MDAARAQDRSAPDTPPEGWGEPERAEDQEPRGAVGRVLERVQAVLEWWNRSRLGRMLARYGNVRGGLLAGGIAYTGLFSVFAGLAIGVSVLMATIGRHPQIRDAVLDSIGSLLPGVVDDGSGGGLVSIDQLTLDSALNLGSVLGLLTMLYSAMGLMGALKNGVRAMFGIVTLPHNPVVNQLANLAGFLVIMVAVLATAMASVLTSAVAGAMDFLPSWLSGPGVKAATLALSFLIDAGVLALIIRLSGPRVPRRDLVAGAAIGALAFGVLRQVGTSAVGSVSSNPMLASFAALVVLILWLHLASRVVLYVCAWMANPPRPQAVDHPDELHAGQTPNYVTLSVPATLAWPRQSLTGTLEVDSTAHPDYVPPVALEEAEPEPGGKRGLRARLTLWRYHRAQARAQAHLARYREL</sequence>
<keyword evidence="4 7" id="KW-1133">Transmembrane helix</keyword>
<dbReference type="PANTHER" id="PTHR30213">
    <property type="entry name" value="INNER MEMBRANE PROTEIN YHJD"/>
    <property type="match status" value="1"/>
</dbReference>
<feature type="transmembrane region" description="Helical" evidence="7">
    <location>
        <begin position="139"/>
        <end position="159"/>
    </location>
</feature>
<dbReference type="EMBL" id="PKHA01000004">
    <property type="protein sequence ID" value="PKY98830.1"/>
    <property type="molecule type" value="Genomic_DNA"/>
</dbReference>
<evidence type="ECO:0000313" key="8">
    <source>
        <dbReference type="EMBL" id="PKY98830.1"/>
    </source>
</evidence>
<keyword evidence="5 7" id="KW-0472">Membrane</keyword>